<dbReference type="EMBL" id="JAUZVZ010000001">
    <property type="protein sequence ID" value="MDP4534738.1"/>
    <property type="molecule type" value="Genomic_DNA"/>
</dbReference>
<feature type="domain" description="N-acetyltransferase" evidence="3">
    <location>
        <begin position="6"/>
        <end position="158"/>
    </location>
</feature>
<sequence>MNLDGLIVREARSDDYEPLLALEQKVVDAERPYNALLKETGAYYYDINKLISAQDTKLFVGEISGALIATGYVQIRQSKASLQHAKHGYLGFMYVAEAYRGLGLNQVILQKLVSWGQAQGINHFYLDVYAKNSSAIRAYEKFGFQSSLLEMTLNTEAD</sequence>
<protein>
    <submittedName>
        <fullName evidence="4">GNAT family N-acetyltransferase</fullName>
    </submittedName>
</protein>
<name>A0ABT9GUL0_9GAMM</name>
<dbReference type="PANTHER" id="PTHR43877">
    <property type="entry name" value="AMINOALKYLPHOSPHONATE N-ACETYLTRANSFERASE-RELATED-RELATED"/>
    <property type="match status" value="1"/>
</dbReference>
<dbReference type="InterPro" id="IPR000182">
    <property type="entry name" value="GNAT_dom"/>
</dbReference>
<dbReference type="PROSITE" id="PS51186">
    <property type="entry name" value="GNAT"/>
    <property type="match status" value="1"/>
</dbReference>
<dbReference type="Gene3D" id="3.40.630.30">
    <property type="match status" value="1"/>
</dbReference>
<keyword evidence="5" id="KW-1185">Reference proteome</keyword>
<reference evidence="4 5" key="1">
    <citation type="submission" date="2023-08" db="EMBL/GenBank/DDBJ databases">
        <authorList>
            <person name="Joshi A."/>
            <person name="Thite S."/>
        </authorList>
    </citation>
    <scope>NUCLEOTIDE SEQUENCE [LARGE SCALE GENOMIC DNA]</scope>
    <source>
        <strain evidence="4 5">AC40</strain>
    </source>
</reference>
<evidence type="ECO:0000313" key="4">
    <source>
        <dbReference type="EMBL" id="MDP4534738.1"/>
    </source>
</evidence>
<comment type="caution">
    <text evidence="4">The sequence shown here is derived from an EMBL/GenBank/DDBJ whole genome shotgun (WGS) entry which is preliminary data.</text>
</comment>
<keyword evidence="1" id="KW-0808">Transferase</keyword>
<proteinExistence type="predicted"/>
<organism evidence="4 5">
    <name type="scientific">Alkalimonas collagenimarina</name>
    <dbReference type="NCBI Taxonomy" id="400390"/>
    <lineage>
        <taxon>Bacteria</taxon>
        <taxon>Pseudomonadati</taxon>
        <taxon>Pseudomonadota</taxon>
        <taxon>Gammaproteobacteria</taxon>
        <taxon>Alkalimonas</taxon>
    </lineage>
</organism>
<keyword evidence="2" id="KW-0012">Acyltransferase</keyword>
<evidence type="ECO:0000313" key="5">
    <source>
        <dbReference type="Proteomes" id="UP001231616"/>
    </source>
</evidence>
<dbReference type="Pfam" id="PF00583">
    <property type="entry name" value="Acetyltransf_1"/>
    <property type="match status" value="1"/>
</dbReference>
<dbReference type="PANTHER" id="PTHR43877:SF2">
    <property type="entry name" value="AMINOALKYLPHOSPHONATE N-ACETYLTRANSFERASE-RELATED"/>
    <property type="match status" value="1"/>
</dbReference>
<dbReference type="CDD" id="cd04301">
    <property type="entry name" value="NAT_SF"/>
    <property type="match status" value="1"/>
</dbReference>
<dbReference type="InterPro" id="IPR050832">
    <property type="entry name" value="Bact_Acetyltransf"/>
</dbReference>
<dbReference type="RefSeq" id="WP_305892005.1">
    <property type="nucleotide sequence ID" value="NZ_JAUZVZ010000001.1"/>
</dbReference>
<evidence type="ECO:0000256" key="2">
    <source>
        <dbReference type="ARBA" id="ARBA00023315"/>
    </source>
</evidence>
<dbReference type="SUPFAM" id="SSF55729">
    <property type="entry name" value="Acyl-CoA N-acyltransferases (Nat)"/>
    <property type="match status" value="1"/>
</dbReference>
<accession>A0ABT9GUL0</accession>
<dbReference type="InterPro" id="IPR016181">
    <property type="entry name" value="Acyl_CoA_acyltransferase"/>
</dbReference>
<evidence type="ECO:0000256" key="1">
    <source>
        <dbReference type="ARBA" id="ARBA00022679"/>
    </source>
</evidence>
<dbReference type="Proteomes" id="UP001231616">
    <property type="component" value="Unassembled WGS sequence"/>
</dbReference>
<gene>
    <name evidence="4" type="ORF">Q3O60_00835</name>
</gene>
<evidence type="ECO:0000259" key="3">
    <source>
        <dbReference type="PROSITE" id="PS51186"/>
    </source>
</evidence>